<dbReference type="RefSeq" id="WP_129402734.1">
    <property type="nucleotide sequence ID" value="NZ_SBKP01000001.1"/>
</dbReference>
<evidence type="ECO:0000313" key="8">
    <source>
        <dbReference type="EMBL" id="RXR30967.1"/>
    </source>
</evidence>
<evidence type="ECO:0000256" key="2">
    <source>
        <dbReference type="ARBA" id="ARBA00010766"/>
    </source>
</evidence>
<keyword evidence="5" id="KW-0446">Lipid-binding</keyword>
<evidence type="ECO:0000256" key="1">
    <source>
        <dbReference type="ARBA" id="ARBA00004749"/>
    </source>
</evidence>
<comment type="similarity">
    <text evidence="2">Belongs to the COQ9 family.</text>
</comment>
<evidence type="ECO:0000256" key="3">
    <source>
        <dbReference type="ARBA" id="ARBA00022688"/>
    </source>
</evidence>
<evidence type="ECO:0000256" key="6">
    <source>
        <dbReference type="ARBA" id="ARBA00058104"/>
    </source>
</evidence>
<proteinExistence type="inferred from homology"/>
<reference evidence="9" key="1">
    <citation type="submission" date="2019-01" db="EMBL/GenBank/DDBJ databases">
        <title>Cytophagaceae bacterium strain CAR-16.</title>
        <authorList>
            <person name="Chen W.-M."/>
        </authorList>
    </citation>
    <scope>NUCLEOTIDE SEQUENCE [LARGE SCALE GENOMIC DNA]</scope>
    <source>
        <strain evidence="9">CHR27</strain>
    </source>
</reference>
<dbReference type="PANTHER" id="PTHR21427">
    <property type="entry name" value="UBIQUINONE BIOSYNTHESIS PROTEIN COQ9, MITOCHONDRIAL"/>
    <property type="match status" value="1"/>
</dbReference>
<keyword evidence="4" id="KW-0809">Transit peptide</keyword>
<comment type="function">
    <text evidence="6">Membrane-associated protein that warps the membrane surface to access and bind aromatic isoprenes with high specificity, including ubiquinone (CoQ) isoprene intermediates and presents them directly to COQ7, therefore facilitating the COQ7-mediated hydroxylase step. Participates in the biosynthesis of coenzyme Q, also named ubiquinone, an essential lipid-soluble electron transporter for aerobic cellular respiration.</text>
</comment>
<dbReference type="GO" id="GO:0008289">
    <property type="term" value="F:lipid binding"/>
    <property type="evidence" value="ECO:0007669"/>
    <property type="project" value="UniProtKB-KW"/>
</dbReference>
<protein>
    <submittedName>
        <fullName evidence="8">COQ9 family protein</fullName>
    </submittedName>
</protein>
<keyword evidence="9" id="KW-1185">Reference proteome</keyword>
<dbReference type="GO" id="GO:0006744">
    <property type="term" value="P:ubiquinone biosynthetic process"/>
    <property type="evidence" value="ECO:0007669"/>
    <property type="project" value="UniProtKB-KW"/>
</dbReference>
<feature type="domain" description="COQ9 C-terminal" evidence="7">
    <location>
        <begin position="124"/>
        <end position="194"/>
    </location>
</feature>
<gene>
    <name evidence="8" type="ORF">EQG66_01385</name>
</gene>
<dbReference type="InterPro" id="IPR013718">
    <property type="entry name" value="COQ9_C"/>
</dbReference>
<evidence type="ECO:0000259" key="7">
    <source>
        <dbReference type="Pfam" id="PF08511"/>
    </source>
</evidence>
<dbReference type="NCBIfam" id="TIGR02396">
    <property type="entry name" value="diverge_rpsU"/>
    <property type="match status" value="1"/>
</dbReference>
<organism evidence="8 9">
    <name type="scientific">Sphingobium fluviale</name>
    <dbReference type="NCBI Taxonomy" id="2506423"/>
    <lineage>
        <taxon>Bacteria</taxon>
        <taxon>Pseudomonadati</taxon>
        <taxon>Pseudomonadota</taxon>
        <taxon>Alphaproteobacteria</taxon>
        <taxon>Sphingomonadales</taxon>
        <taxon>Sphingomonadaceae</taxon>
        <taxon>Sphingobium</taxon>
    </lineage>
</organism>
<dbReference type="EMBL" id="SBKP01000001">
    <property type="protein sequence ID" value="RXR30967.1"/>
    <property type="molecule type" value="Genomic_DNA"/>
</dbReference>
<dbReference type="InterPro" id="IPR012762">
    <property type="entry name" value="Ubiq_biosynth_COQ9"/>
</dbReference>
<keyword evidence="3" id="KW-0831">Ubiquinone biosynthesis</keyword>
<comment type="caution">
    <text evidence="8">The sequence shown here is derived from an EMBL/GenBank/DDBJ whole genome shotgun (WGS) entry which is preliminary data.</text>
</comment>
<dbReference type="Pfam" id="PF08511">
    <property type="entry name" value="COQ9"/>
    <property type="match status" value="1"/>
</dbReference>
<dbReference type="Gene3D" id="1.10.357.10">
    <property type="entry name" value="Tetracycline Repressor, domain 2"/>
    <property type="match status" value="1"/>
</dbReference>
<dbReference type="OrthoDB" id="7201143at2"/>
<name>A0A4Q1KMF7_9SPHN</name>
<dbReference type="Proteomes" id="UP000290958">
    <property type="component" value="Unassembled WGS sequence"/>
</dbReference>
<dbReference type="PANTHER" id="PTHR21427:SF19">
    <property type="entry name" value="UBIQUINONE BIOSYNTHESIS PROTEIN COQ9, MITOCHONDRIAL"/>
    <property type="match status" value="1"/>
</dbReference>
<comment type="pathway">
    <text evidence="1">Cofactor biosynthesis; ubiquinone biosynthesis.</text>
</comment>
<evidence type="ECO:0000256" key="5">
    <source>
        <dbReference type="ARBA" id="ARBA00023121"/>
    </source>
</evidence>
<evidence type="ECO:0000256" key="4">
    <source>
        <dbReference type="ARBA" id="ARBA00022946"/>
    </source>
</evidence>
<evidence type="ECO:0000313" key="9">
    <source>
        <dbReference type="Proteomes" id="UP000290958"/>
    </source>
</evidence>
<sequence>MASPPLPDDPTLDEVRAALAPLVARNAAFDGWSAAAVELAAAQAGVDPEIAALAFEGKALSMIDAWFAHIDASMLAACPPERLSAMKIREKIAALVEARLDAASADKEALRRALSILALPQNIAHAAKLGWRAADHMWRAAGDTAVDYNHYTKRTLLTGIYSATLLAFVNDESEGHADTRAFLARRIEGVMQFEKAKARLTANAEHRPSLARFIGRLRYRAQS</sequence>
<dbReference type="AlphaFoldDB" id="A0A4Q1KMF7"/>
<accession>A0A4Q1KMF7</accession>